<evidence type="ECO:0000313" key="2">
    <source>
        <dbReference type="Proteomes" id="UP000683360"/>
    </source>
</evidence>
<evidence type="ECO:0000313" key="1">
    <source>
        <dbReference type="EMBL" id="CAG2192217.1"/>
    </source>
</evidence>
<keyword evidence="2" id="KW-1185">Reference proteome</keyword>
<dbReference type="AlphaFoldDB" id="A0A8S3QEE8"/>
<protein>
    <submittedName>
        <fullName evidence="1">Uncharacterized protein</fullName>
    </submittedName>
</protein>
<name>A0A8S3QEE8_MYTED</name>
<reference evidence="1" key="1">
    <citation type="submission" date="2021-03" db="EMBL/GenBank/DDBJ databases">
        <authorList>
            <person name="Bekaert M."/>
        </authorList>
    </citation>
    <scope>NUCLEOTIDE SEQUENCE</scope>
</reference>
<dbReference type="Proteomes" id="UP000683360">
    <property type="component" value="Unassembled WGS sequence"/>
</dbReference>
<dbReference type="EMBL" id="CAJPWZ010000381">
    <property type="protein sequence ID" value="CAG2192217.1"/>
    <property type="molecule type" value="Genomic_DNA"/>
</dbReference>
<sequence length="204" mass="23796">MEVYKGTVWCMFISVFESKTENVIAALFFKDAVTKTTIDHVADLLSIDVKEHVMTSFSHEKYSLMKSIMIELAQLENFEHYISFIMDPSEYARVWVTKHMNETIFNRNHDNCSTYGILAKRHIQELLTQLVECVAKATRQCKQNNEDKPCRNTDKDHVQQGFKHKCIQRRPHGIGGFRNIHDKKLAVEFCNFQVSSKASFKFHD</sequence>
<accession>A0A8S3QEE8</accession>
<proteinExistence type="predicted"/>
<gene>
    <name evidence="1" type="ORF">MEDL_7427</name>
</gene>
<organism evidence="1 2">
    <name type="scientific">Mytilus edulis</name>
    <name type="common">Blue mussel</name>
    <dbReference type="NCBI Taxonomy" id="6550"/>
    <lineage>
        <taxon>Eukaryota</taxon>
        <taxon>Metazoa</taxon>
        <taxon>Spiralia</taxon>
        <taxon>Lophotrochozoa</taxon>
        <taxon>Mollusca</taxon>
        <taxon>Bivalvia</taxon>
        <taxon>Autobranchia</taxon>
        <taxon>Pteriomorphia</taxon>
        <taxon>Mytilida</taxon>
        <taxon>Mytiloidea</taxon>
        <taxon>Mytilidae</taxon>
        <taxon>Mytilinae</taxon>
        <taxon>Mytilus</taxon>
    </lineage>
</organism>
<comment type="caution">
    <text evidence="1">The sequence shown here is derived from an EMBL/GenBank/DDBJ whole genome shotgun (WGS) entry which is preliminary data.</text>
</comment>